<dbReference type="Proteomes" id="UP000308705">
    <property type="component" value="Unassembled WGS sequence"/>
</dbReference>
<evidence type="ECO:0000256" key="1">
    <source>
        <dbReference type="SAM" id="Phobius"/>
    </source>
</evidence>
<dbReference type="RefSeq" id="WP_137248928.1">
    <property type="nucleotide sequence ID" value="NZ_SZQA01000021.1"/>
</dbReference>
<evidence type="ECO:0000313" key="2">
    <source>
        <dbReference type="EMBL" id="TKK86456.1"/>
    </source>
</evidence>
<keyword evidence="1" id="KW-0812">Transmembrane</keyword>
<accession>A0A4U3MFE6</accession>
<gene>
    <name evidence="2" type="ORF">FDA94_21820</name>
</gene>
<proteinExistence type="predicted"/>
<reference evidence="2 3" key="1">
    <citation type="submission" date="2019-04" db="EMBL/GenBank/DDBJ databases">
        <title>Herbidospora sp. NEAU-GS14.nov., a novel actinomycete isolated from soil.</title>
        <authorList>
            <person name="Han L."/>
        </authorList>
    </citation>
    <scope>NUCLEOTIDE SEQUENCE [LARGE SCALE GENOMIC DNA]</scope>
    <source>
        <strain evidence="2 3">NEAU-GS14</strain>
    </source>
</reference>
<evidence type="ECO:0000313" key="3">
    <source>
        <dbReference type="Proteomes" id="UP000308705"/>
    </source>
</evidence>
<name>A0A4U3MFE6_9ACTN</name>
<dbReference type="EMBL" id="SZQA01000021">
    <property type="protein sequence ID" value="TKK86456.1"/>
    <property type="molecule type" value="Genomic_DNA"/>
</dbReference>
<keyword evidence="1" id="KW-0472">Membrane</keyword>
<organism evidence="2 3">
    <name type="scientific">Herbidospora galbida</name>
    <dbReference type="NCBI Taxonomy" id="2575442"/>
    <lineage>
        <taxon>Bacteria</taxon>
        <taxon>Bacillati</taxon>
        <taxon>Actinomycetota</taxon>
        <taxon>Actinomycetes</taxon>
        <taxon>Streptosporangiales</taxon>
        <taxon>Streptosporangiaceae</taxon>
        <taxon>Herbidospora</taxon>
    </lineage>
</organism>
<dbReference type="AlphaFoldDB" id="A0A4U3MFE6"/>
<dbReference type="OrthoDB" id="10001679at2"/>
<sequence length="77" mass="8666">MFDPMVAIVGSAAACVSFVGWIAVRGFNDRHYVRDTVNEHTARFYRCDHCGELHEYGCPAPNPRCAGHRQRDTEIPS</sequence>
<feature type="transmembrane region" description="Helical" evidence="1">
    <location>
        <begin position="6"/>
        <end position="24"/>
    </location>
</feature>
<keyword evidence="3" id="KW-1185">Reference proteome</keyword>
<protein>
    <submittedName>
        <fullName evidence="2">Uncharacterized protein</fullName>
    </submittedName>
</protein>
<comment type="caution">
    <text evidence="2">The sequence shown here is derived from an EMBL/GenBank/DDBJ whole genome shotgun (WGS) entry which is preliminary data.</text>
</comment>
<keyword evidence="1" id="KW-1133">Transmembrane helix</keyword>